<evidence type="ECO:0000313" key="4">
    <source>
        <dbReference type="Proteomes" id="UP000011082"/>
    </source>
</evidence>
<dbReference type="InterPro" id="IPR050115">
    <property type="entry name" value="Proteasome_alpha"/>
</dbReference>
<dbReference type="InterPro" id="IPR001353">
    <property type="entry name" value="Proteasome_sua/b"/>
</dbReference>
<protein>
    <recommendedName>
        <fullName evidence="2">Proteasome alpha-type subunits domain-containing protein</fullName>
    </recommendedName>
</protein>
<evidence type="ECO:0000256" key="1">
    <source>
        <dbReference type="ARBA" id="ARBA00022942"/>
    </source>
</evidence>
<keyword evidence="4" id="KW-1185">Reference proteome</keyword>
<dbReference type="GO" id="GO:0019773">
    <property type="term" value="C:proteasome core complex, alpha-subunit complex"/>
    <property type="evidence" value="ECO:0007669"/>
    <property type="project" value="InterPro"/>
</dbReference>
<dbReference type="InterPro" id="IPR029055">
    <property type="entry name" value="Ntn_hydrolases_N"/>
</dbReference>
<dbReference type="AlphaFoldDB" id="L2GLK0"/>
<evidence type="ECO:0000259" key="2">
    <source>
        <dbReference type="SMART" id="SM00948"/>
    </source>
</evidence>
<dbReference type="SMART" id="SM00948">
    <property type="entry name" value="Proteasome_A_N"/>
    <property type="match status" value="1"/>
</dbReference>
<dbReference type="Pfam" id="PF00227">
    <property type="entry name" value="Proteasome"/>
    <property type="match status" value="1"/>
</dbReference>
<evidence type="ECO:0000313" key="3">
    <source>
        <dbReference type="EMBL" id="ELA41763.1"/>
    </source>
</evidence>
<dbReference type="Gene3D" id="3.60.20.10">
    <property type="entry name" value="Glutamine Phosphoribosylpyrophosphate, subunit 1, domain 1"/>
    <property type="match status" value="1"/>
</dbReference>
<accession>L2GLK0</accession>
<proteinExistence type="predicted"/>
<gene>
    <name evidence="3" type="ORF">VICG_01115</name>
</gene>
<dbReference type="PANTHER" id="PTHR11599">
    <property type="entry name" value="PROTEASOME SUBUNIT ALPHA/BETA"/>
    <property type="match status" value="1"/>
</dbReference>
<dbReference type="InterPro" id="IPR000426">
    <property type="entry name" value="Proteasome_asu_N"/>
</dbReference>
<dbReference type="OrthoDB" id="431557at2759"/>
<organism evidence="3 4">
    <name type="scientific">Vittaforma corneae (strain ATCC 50505)</name>
    <name type="common">Microsporidian parasite</name>
    <name type="synonym">Nosema corneum</name>
    <dbReference type="NCBI Taxonomy" id="993615"/>
    <lineage>
        <taxon>Eukaryota</taxon>
        <taxon>Fungi</taxon>
        <taxon>Fungi incertae sedis</taxon>
        <taxon>Microsporidia</taxon>
        <taxon>Nosematidae</taxon>
        <taxon>Vittaforma</taxon>
    </lineage>
</organism>
<dbReference type="Pfam" id="PF10584">
    <property type="entry name" value="Proteasome_A_N"/>
    <property type="match status" value="1"/>
</dbReference>
<reference evidence="4" key="1">
    <citation type="submission" date="2011-05" db="EMBL/GenBank/DDBJ databases">
        <title>The genome sequence of Vittaforma corneae strain ATCC 50505.</title>
        <authorList>
            <consortium name="The Broad Institute Genome Sequencing Platform"/>
            <person name="Cuomo C."/>
            <person name="Didier E."/>
            <person name="Bowers L."/>
            <person name="Young S.K."/>
            <person name="Zeng Q."/>
            <person name="Gargeya S."/>
            <person name="Fitzgerald M."/>
            <person name="Haas B."/>
            <person name="Abouelleil A."/>
            <person name="Alvarado L."/>
            <person name="Arachchi H.M."/>
            <person name="Berlin A."/>
            <person name="Chapman S.B."/>
            <person name="Gearin G."/>
            <person name="Goldberg J."/>
            <person name="Griggs A."/>
            <person name="Gujja S."/>
            <person name="Hansen M."/>
            <person name="Heiman D."/>
            <person name="Howarth C."/>
            <person name="Larimer J."/>
            <person name="Lui A."/>
            <person name="MacDonald P.J.P."/>
            <person name="McCowen C."/>
            <person name="Montmayeur A."/>
            <person name="Murphy C."/>
            <person name="Neiman D."/>
            <person name="Pearson M."/>
            <person name="Priest M."/>
            <person name="Roberts A."/>
            <person name="Saif S."/>
            <person name="Shea T."/>
            <person name="Sisk P."/>
            <person name="Stolte C."/>
            <person name="Sykes S."/>
            <person name="Wortman J."/>
            <person name="Nusbaum C."/>
            <person name="Birren B."/>
        </authorList>
    </citation>
    <scope>NUCLEOTIDE SEQUENCE [LARGE SCALE GENOMIC DNA]</scope>
    <source>
        <strain evidence="4">ATCC 50505</strain>
    </source>
</reference>
<dbReference type="SUPFAM" id="SSF56235">
    <property type="entry name" value="N-terminal nucleophile aminohydrolases (Ntn hydrolases)"/>
    <property type="match status" value="1"/>
</dbReference>
<name>L2GLK0_VITCO</name>
<dbReference type="GeneID" id="19881826"/>
<dbReference type="GO" id="GO:0006511">
    <property type="term" value="P:ubiquitin-dependent protein catabolic process"/>
    <property type="evidence" value="ECO:0007669"/>
    <property type="project" value="InterPro"/>
</dbReference>
<dbReference type="InParanoid" id="L2GLK0"/>
<feature type="domain" description="Proteasome alpha-type subunits" evidence="2">
    <location>
        <begin position="4"/>
        <end position="26"/>
    </location>
</feature>
<sequence>MNEYESKLGVFAPDGRLIQVEYAQNASNQGGTIVLQALESKIVICYEIRNTNPLIIPMSKIHTIDQDRNIYMIFSGFKADSLIIADKAIDIVCNYKYSTSEDISLPRLARDIAKYNKLLR</sequence>
<keyword evidence="1" id="KW-0647">Proteasome</keyword>
<dbReference type="EMBL" id="JH370138">
    <property type="protein sequence ID" value="ELA41763.1"/>
    <property type="molecule type" value="Genomic_DNA"/>
</dbReference>
<dbReference type="VEuPathDB" id="MicrosporidiaDB:VICG_01115"/>
<dbReference type="HOGENOM" id="CLU_035750_9_3_1"/>
<dbReference type="RefSeq" id="XP_007604561.1">
    <property type="nucleotide sequence ID" value="XM_007604499.1"/>
</dbReference>
<dbReference type="STRING" id="993615.L2GLK0"/>
<dbReference type="Proteomes" id="UP000011082">
    <property type="component" value="Unassembled WGS sequence"/>
</dbReference>